<reference evidence="1" key="1">
    <citation type="journal article" date="2016" name="Antimicrob. Agents Chemother.">
        <title>Genetic Characterization of a blaVEB-2-carrying plasmid in Vibrio parahaemolyticus.</title>
        <authorList>
            <person name="Li R."/>
            <person name="Ye L."/>
            <person name="Zheng Z."/>
            <person name="Chan E.W."/>
            <person name="Chen S."/>
        </authorList>
    </citation>
    <scope>NUCLEOTIDE SEQUENCE</scope>
    <source>
        <strain evidence="1">VPS92</strain>
        <plasmid evidence="1">pVPS92-VEB</plasmid>
    </source>
</reference>
<keyword evidence="1" id="KW-0614">Plasmid</keyword>
<protein>
    <submittedName>
        <fullName evidence="1">Uncharacterized protein</fullName>
    </submittedName>
</protein>
<sequence length="414" mass="46508">MKLFILPVKEFQTLYNDYEVVNEGLHMSNRLNTYLSEKFYPQFKLTRSEMFGGLRPVEKADGKSCSLVCPSCWSKEAFHYFGTASISCKSCLEHTTLVSALCMLEEVTEQEAANRLLESVGVALPPIVDGSNTRHGNDVGESKKTPVVTTRWLLDQMRLWLKDNDDAIESLLSTGWEHDLLFKAPIGFLPSSRSIQDVVTDRLPSSLYKSVRKINRGIVVPWVLPNNDVLLWGYNGSLQQTIPCYDSSIRPNTPCHINHPVNIKSDWIVVVEDPLLASLLLARRIPACAVGDTSLSEFSSKGLFAIRKSVYILAEPDSETVRHIKKVVPGARLVDEVKPIAFGPYHGAYYRRFIKWPVSRFKKEAKVIANNDLSDEQIISMLSTLIDAEMTFLEAVDVLLIKTGKRVSIDLVES</sequence>
<accession>A0A1B1LRB2</accession>
<dbReference type="AlphaFoldDB" id="A0A1B1LRB2"/>
<evidence type="ECO:0000313" key="1">
    <source>
        <dbReference type="EMBL" id="ANS55537.1"/>
    </source>
</evidence>
<name>A0A1B1LRB2_VIBPH</name>
<geneLocation type="plasmid" evidence="1">
    <name>pVPS92-VEB</name>
</geneLocation>
<dbReference type="EMBL" id="KU356480">
    <property type="protein sequence ID" value="ANS55537.1"/>
    <property type="molecule type" value="Genomic_DNA"/>
</dbReference>
<proteinExistence type="predicted"/>
<dbReference type="RefSeq" id="WP_017190609.1">
    <property type="nucleotide sequence ID" value="NZ_KU356480.1"/>
</dbReference>
<organism evidence="1">
    <name type="scientific">Vibrio parahaemolyticus</name>
    <dbReference type="NCBI Taxonomy" id="670"/>
    <lineage>
        <taxon>Bacteria</taxon>
        <taxon>Pseudomonadati</taxon>
        <taxon>Pseudomonadota</taxon>
        <taxon>Gammaproteobacteria</taxon>
        <taxon>Vibrionales</taxon>
        <taxon>Vibrionaceae</taxon>
        <taxon>Vibrio</taxon>
    </lineage>
</organism>